<name>A0A1B0CC57_LUTLO</name>
<dbReference type="AlphaFoldDB" id="A0A1B0CC57"/>
<dbReference type="VEuPathDB" id="VectorBase:LLONM1_011918"/>
<reference evidence="1" key="1">
    <citation type="submission" date="2020-05" db="UniProtKB">
        <authorList>
            <consortium name="EnsemblMetazoa"/>
        </authorList>
    </citation>
    <scope>IDENTIFICATION</scope>
    <source>
        <strain evidence="1">Jacobina</strain>
    </source>
</reference>
<evidence type="ECO:0000313" key="1">
    <source>
        <dbReference type="EnsemblMetazoa" id="LLOJ001837-PA"/>
    </source>
</evidence>
<keyword evidence="2" id="KW-1185">Reference proteome</keyword>
<dbReference type="Proteomes" id="UP000092461">
    <property type="component" value="Unassembled WGS sequence"/>
</dbReference>
<protein>
    <submittedName>
        <fullName evidence="1">Uncharacterized protein</fullName>
    </submittedName>
</protein>
<dbReference type="EMBL" id="AJWK01006159">
    <property type="status" value="NOT_ANNOTATED_CDS"/>
    <property type="molecule type" value="Genomic_DNA"/>
</dbReference>
<organism evidence="1 2">
    <name type="scientific">Lutzomyia longipalpis</name>
    <name type="common">Sand fly</name>
    <dbReference type="NCBI Taxonomy" id="7200"/>
    <lineage>
        <taxon>Eukaryota</taxon>
        <taxon>Metazoa</taxon>
        <taxon>Ecdysozoa</taxon>
        <taxon>Arthropoda</taxon>
        <taxon>Hexapoda</taxon>
        <taxon>Insecta</taxon>
        <taxon>Pterygota</taxon>
        <taxon>Neoptera</taxon>
        <taxon>Endopterygota</taxon>
        <taxon>Diptera</taxon>
        <taxon>Nematocera</taxon>
        <taxon>Psychodoidea</taxon>
        <taxon>Psychodidae</taxon>
        <taxon>Lutzomyia</taxon>
        <taxon>Lutzomyia</taxon>
    </lineage>
</organism>
<accession>A0A1B0CC57</accession>
<dbReference type="VEuPathDB" id="VectorBase:LLOJ001837"/>
<dbReference type="EnsemblMetazoa" id="LLOJ001837-RA">
    <property type="protein sequence ID" value="LLOJ001837-PA"/>
    <property type="gene ID" value="LLOJ001837"/>
</dbReference>
<proteinExistence type="predicted"/>
<evidence type="ECO:0000313" key="2">
    <source>
        <dbReference type="Proteomes" id="UP000092461"/>
    </source>
</evidence>
<sequence>MECLDVTSMGIGGGDDREKVTNSQLIWIDILSMTLQNIYSKDLAFMQKISLKNLIKCLIGKHKDSGRDTATLIYYSYHLFTIVNNTFFVENASGDEKEFREFIVEIESRRGLLIETYRTLMENNPEMSAKIVNLWIEIYVNFKEVEVQHIKEMQKNQVLDLTKDLSHHFAKQQPYRKFICFLECLLLHILPFCMTKQKAKILTTLKNIGLCCCNCARWSIKIFLDLCTDDKLAKQVLLLTRKAISTIYRSNCRMCFEKTSMQFADDDLINNYRLAVQTIPESFIYAHLASLPPFLPCSIKSRILLDILWPMFIKTSNSKIPGNQDLRQTPERGLLLQTMSSYLQDPVLIRIFLNTETLDHLKGSLHVPNSFPHVYRIFQNSLQHLSKIEDLENETKYLLEKIIDTFVENTKSTAQVLKLYFRKIHPHVVCENENQDELLKGLQSNVILKTLTSGRLALNDVLDLAQMQWRMAQKISICDLGNFEWYFQEKFFNLKDIFALTKILLSFLLTSARAS</sequence>